<comment type="caution">
    <text evidence="1">The sequence shown here is derived from an EMBL/GenBank/DDBJ whole genome shotgun (WGS) entry which is preliminary data.</text>
</comment>
<organism evidence="1 2">
    <name type="scientific">Allocatelliglobosispora scoriae</name>
    <dbReference type="NCBI Taxonomy" id="643052"/>
    <lineage>
        <taxon>Bacteria</taxon>
        <taxon>Bacillati</taxon>
        <taxon>Actinomycetota</taxon>
        <taxon>Actinomycetes</taxon>
        <taxon>Micromonosporales</taxon>
        <taxon>Micromonosporaceae</taxon>
        <taxon>Allocatelliglobosispora</taxon>
    </lineage>
</organism>
<proteinExistence type="predicted"/>
<dbReference type="AlphaFoldDB" id="A0A841BXY7"/>
<evidence type="ECO:0000313" key="2">
    <source>
        <dbReference type="Proteomes" id="UP000587527"/>
    </source>
</evidence>
<reference evidence="1 2" key="1">
    <citation type="submission" date="2020-08" db="EMBL/GenBank/DDBJ databases">
        <title>Sequencing the genomes of 1000 actinobacteria strains.</title>
        <authorList>
            <person name="Klenk H.-P."/>
        </authorList>
    </citation>
    <scope>NUCLEOTIDE SEQUENCE [LARGE SCALE GENOMIC DNA]</scope>
    <source>
        <strain evidence="1 2">DSM 45362</strain>
    </source>
</reference>
<keyword evidence="2" id="KW-1185">Reference proteome</keyword>
<protein>
    <submittedName>
        <fullName evidence="1">Uncharacterized protein</fullName>
    </submittedName>
</protein>
<dbReference type="Proteomes" id="UP000587527">
    <property type="component" value="Unassembled WGS sequence"/>
</dbReference>
<gene>
    <name evidence="1" type="ORF">F4553_007451</name>
</gene>
<name>A0A841BXY7_9ACTN</name>
<evidence type="ECO:0000313" key="1">
    <source>
        <dbReference type="EMBL" id="MBB5874017.1"/>
    </source>
</evidence>
<accession>A0A841BXY7</accession>
<sequence>MNRGKWASLFGTSRVGLNEAADDPAQAVGSDHNVKLWSASKEVSWNTRTTTLVIIASGLRRGRSRPNNGKSDDR</sequence>
<dbReference type="EMBL" id="JACHMN010000003">
    <property type="protein sequence ID" value="MBB5874017.1"/>
    <property type="molecule type" value="Genomic_DNA"/>
</dbReference>